<dbReference type="EMBL" id="BK014807">
    <property type="protein sequence ID" value="DAD76693.1"/>
    <property type="molecule type" value="Genomic_DNA"/>
</dbReference>
<protein>
    <submittedName>
        <fullName evidence="1">Receptor Binding Protein</fullName>
    </submittedName>
</protein>
<name>A0A8S5M3C5_9CAUD</name>
<proteinExistence type="predicted"/>
<accession>A0A8S5M3C5</accession>
<keyword evidence="1" id="KW-0675">Receptor</keyword>
<sequence>MAKEFYGYFDSLVEDEREYDAAQFAHILRAGMVNGVTSHAGGGLQATAPGTGMTTQVSPGGCVVNGYLFVLEDDGGGVRSFSHQPSAASDRWDRIVARLDTSAAQRKITLEVRAGTPGADPEPPALERDGNVYELALAKVKIRAGTESIETADVVDERADAQVCGYAVPVWLRGLTGFDPDEMAAEVGRKAETAFYTAVLTAVGWTGSAAPYVQEAAVEGLLGSDSPIVAVSMENATTDNYEAITESWANVSTIDAGNGKITAKCFGEKPTADLTLLIKVVR</sequence>
<dbReference type="EMBL" id="BK014807">
    <property type="protein sequence ID" value="DAD76694.1"/>
    <property type="molecule type" value="Genomic_DNA"/>
</dbReference>
<organism evidence="1">
    <name type="scientific">Siphoviridae sp. ctQJR51</name>
    <dbReference type="NCBI Taxonomy" id="2826327"/>
    <lineage>
        <taxon>Viruses</taxon>
        <taxon>Duplodnaviria</taxon>
        <taxon>Heunggongvirae</taxon>
        <taxon>Uroviricota</taxon>
        <taxon>Caudoviricetes</taxon>
    </lineage>
</organism>
<reference evidence="1" key="1">
    <citation type="journal article" date="2021" name="Proc. Natl. Acad. Sci. U.S.A.">
        <title>A Catalog of Tens of Thousands of Viruses from Human Metagenomes Reveals Hidden Associations with Chronic Diseases.</title>
        <authorList>
            <person name="Tisza M.J."/>
            <person name="Buck C.B."/>
        </authorList>
    </citation>
    <scope>NUCLEOTIDE SEQUENCE</scope>
    <source>
        <strain evidence="1">CtQJR51</strain>
    </source>
</reference>
<evidence type="ECO:0000313" key="1">
    <source>
        <dbReference type="EMBL" id="DAD76694.1"/>
    </source>
</evidence>